<name>A0AA40BUU4_9PEZI</name>
<dbReference type="InterPro" id="IPR027417">
    <property type="entry name" value="P-loop_NTPase"/>
</dbReference>
<dbReference type="PANTHER" id="PTHR35205">
    <property type="entry name" value="NB-ARC AND TPR DOMAIN PROTEIN"/>
    <property type="match status" value="1"/>
</dbReference>
<dbReference type="InterPro" id="IPR056681">
    <property type="entry name" value="DUF7779"/>
</dbReference>
<dbReference type="Proteomes" id="UP001175000">
    <property type="component" value="Unassembled WGS sequence"/>
</dbReference>
<dbReference type="Gene3D" id="3.40.50.300">
    <property type="entry name" value="P-loop containing nucleotide triphosphate hydrolases"/>
    <property type="match status" value="1"/>
</dbReference>
<evidence type="ECO:0000313" key="3">
    <source>
        <dbReference type="EMBL" id="KAK0614481.1"/>
    </source>
</evidence>
<dbReference type="InterPro" id="IPR011990">
    <property type="entry name" value="TPR-like_helical_dom_sf"/>
</dbReference>
<dbReference type="InterPro" id="IPR019734">
    <property type="entry name" value="TPR_rpt"/>
</dbReference>
<dbReference type="SMART" id="SM00028">
    <property type="entry name" value="TPR"/>
    <property type="match status" value="3"/>
</dbReference>
<dbReference type="GO" id="GO:0043531">
    <property type="term" value="F:ADP binding"/>
    <property type="evidence" value="ECO:0007669"/>
    <property type="project" value="InterPro"/>
</dbReference>
<keyword evidence="4" id="KW-1185">Reference proteome</keyword>
<dbReference type="EMBL" id="JAULSU010000006">
    <property type="protein sequence ID" value="KAK0614481.1"/>
    <property type="molecule type" value="Genomic_DNA"/>
</dbReference>
<sequence>MPTGWRGPKCIHRSNNNFVGRNSLLEAIHKHIRDAPAESEPTSCLLLGLAGIGKTEAALEYCYRHAKEYDWQFWVAAGSHVELSASFCKIADLTSCRREVGGDIVNDVINWLETTEDSWLVVLDNVEDWSSVHSCVPRWCSARSAIILTSQLTAATSMARHTFNVESLSAAEGAKLIEKHARVDFAPTRQDHDAALRLSKRFGGLPLMVAHIGGFVSESGTNIERYATTFDARHPVGWSGMTHATTRYNKPIEATWNLALDHDQMSDKSSNLIMVMSFLDSGCIPEALFLQSMKHEPASWGVEAGSEEAEFLGMRKSLRRRSLISISLTSTDSTGDVLSMQRSLQHAILLQLDKDPARRSAVFHRAFQVIRLATPAADKKQIPKPELWPQFSLVVTHIVSLCRNFVDSVPPMSGSLQLAQLLYDGGFYLWERQDYSTAEDAMLILSTALKILNETSYPIYDRLRADILAIMGMCCDRLGPAFFERALEIREETWRIRQAVKEQEVREDEDVHPTTETLLYNSINDRGLAELQLNKLHEAELRFTKCEGKYRTWGAEEDYPFEYAKYYHNMGLVHMCRGVFTEAVRCLKRAVELEELREGATRSPLISLFEYHFACVVFHAGDAKKSLEMHLGVLQTREEMSGRCSETALLSCYTVGAMYHYMRDLQKAEQYIRDCIDRASSVDCASWPDYARGRAHLRLANILQARSAPVEEIQPIEEIGKAILAKYRDIVQRLYPMIDDDMTLYDALQPMLYGRYSGQGLVPLLQRMSTVSA</sequence>
<dbReference type="Gene3D" id="1.25.40.10">
    <property type="entry name" value="Tetratricopeptide repeat domain"/>
    <property type="match status" value="1"/>
</dbReference>
<dbReference type="SUPFAM" id="SSF48452">
    <property type="entry name" value="TPR-like"/>
    <property type="match status" value="2"/>
</dbReference>
<proteinExistence type="predicted"/>
<protein>
    <recommendedName>
        <fullName evidence="2">DUF7779 domain-containing protein</fullName>
    </recommendedName>
</protein>
<dbReference type="AlphaFoldDB" id="A0AA40BUU4"/>
<gene>
    <name evidence="3" type="ORF">B0T14DRAFT_309616</name>
</gene>
<evidence type="ECO:0000256" key="1">
    <source>
        <dbReference type="PROSITE-ProRule" id="PRU00339"/>
    </source>
</evidence>
<keyword evidence="1" id="KW-0802">TPR repeat</keyword>
<evidence type="ECO:0000313" key="4">
    <source>
        <dbReference type="Proteomes" id="UP001175000"/>
    </source>
</evidence>
<dbReference type="PROSITE" id="PS50005">
    <property type="entry name" value="TPR"/>
    <property type="match status" value="1"/>
</dbReference>
<evidence type="ECO:0000259" key="2">
    <source>
        <dbReference type="Pfam" id="PF25000"/>
    </source>
</evidence>
<feature type="repeat" description="TPR" evidence="1">
    <location>
        <begin position="564"/>
        <end position="597"/>
    </location>
</feature>
<dbReference type="Pfam" id="PF25000">
    <property type="entry name" value="DUF7779"/>
    <property type="match status" value="1"/>
</dbReference>
<dbReference type="SUPFAM" id="SSF52540">
    <property type="entry name" value="P-loop containing nucleoside triphosphate hydrolases"/>
    <property type="match status" value="1"/>
</dbReference>
<dbReference type="PANTHER" id="PTHR35205:SF1">
    <property type="entry name" value="ZU5 DOMAIN-CONTAINING PROTEIN"/>
    <property type="match status" value="1"/>
</dbReference>
<reference evidence="3" key="1">
    <citation type="submission" date="2023-06" db="EMBL/GenBank/DDBJ databases">
        <title>Genome-scale phylogeny and comparative genomics of the fungal order Sordariales.</title>
        <authorList>
            <consortium name="Lawrence Berkeley National Laboratory"/>
            <person name="Hensen N."/>
            <person name="Bonometti L."/>
            <person name="Westerberg I."/>
            <person name="Brannstrom I.O."/>
            <person name="Guillou S."/>
            <person name="Cros-Aarteil S."/>
            <person name="Calhoun S."/>
            <person name="Haridas S."/>
            <person name="Kuo A."/>
            <person name="Mondo S."/>
            <person name="Pangilinan J."/>
            <person name="Riley R."/>
            <person name="Labutti K."/>
            <person name="Andreopoulos B."/>
            <person name="Lipzen A."/>
            <person name="Chen C."/>
            <person name="Yanf M."/>
            <person name="Daum C."/>
            <person name="Ng V."/>
            <person name="Clum A."/>
            <person name="Steindorff A."/>
            <person name="Ohm R."/>
            <person name="Martin F."/>
            <person name="Silar P."/>
            <person name="Natvig D."/>
            <person name="Lalanne C."/>
            <person name="Gautier V."/>
            <person name="Ament-Velasquez S.L."/>
            <person name="Kruys A."/>
            <person name="Hutchinson M.I."/>
            <person name="Powell A.J."/>
            <person name="Barry K."/>
            <person name="Miller A.N."/>
            <person name="Grigoriev I.V."/>
            <person name="Debuchy R."/>
            <person name="Gladieux P."/>
            <person name="Thoren M.H."/>
            <person name="Johannesson H."/>
        </authorList>
    </citation>
    <scope>NUCLEOTIDE SEQUENCE</scope>
    <source>
        <strain evidence="3">CBS 606.72</strain>
    </source>
</reference>
<organism evidence="3 4">
    <name type="scientific">Immersiella caudata</name>
    <dbReference type="NCBI Taxonomy" id="314043"/>
    <lineage>
        <taxon>Eukaryota</taxon>
        <taxon>Fungi</taxon>
        <taxon>Dikarya</taxon>
        <taxon>Ascomycota</taxon>
        <taxon>Pezizomycotina</taxon>
        <taxon>Sordariomycetes</taxon>
        <taxon>Sordariomycetidae</taxon>
        <taxon>Sordariales</taxon>
        <taxon>Lasiosphaeriaceae</taxon>
        <taxon>Immersiella</taxon>
    </lineage>
</organism>
<comment type="caution">
    <text evidence="3">The sequence shown here is derived from an EMBL/GenBank/DDBJ whole genome shotgun (WGS) entry which is preliminary data.</text>
</comment>
<feature type="domain" description="DUF7779" evidence="2">
    <location>
        <begin position="263"/>
        <end position="355"/>
    </location>
</feature>
<accession>A0AA40BUU4</accession>